<dbReference type="AlphaFoldDB" id="A0AAN8AJZ9"/>
<dbReference type="EMBL" id="JAUZQC010000012">
    <property type="protein sequence ID" value="KAK5862753.1"/>
    <property type="molecule type" value="Genomic_DNA"/>
</dbReference>
<accession>A0AAN8AJZ9</accession>
<feature type="region of interest" description="Disordered" evidence="1">
    <location>
        <begin position="65"/>
        <end position="92"/>
    </location>
</feature>
<reference evidence="2 3" key="1">
    <citation type="journal article" date="2023" name="Genes (Basel)">
        <title>Chromosome-Level Genome Assembly and Circadian Gene Repertoire of the Patagonia Blennie Eleginops maclovinus-The Closest Ancestral Proxy of Antarctic Cryonotothenioids.</title>
        <authorList>
            <person name="Cheng C.C."/>
            <person name="Rivera-Colon A.G."/>
            <person name="Minhas B.F."/>
            <person name="Wilson L."/>
            <person name="Rayamajhi N."/>
            <person name="Vargas-Chacoff L."/>
            <person name="Catchen J.M."/>
        </authorList>
    </citation>
    <scope>NUCLEOTIDE SEQUENCE [LARGE SCALE GENOMIC DNA]</scope>
    <source>
        <strain evidence="2">JMC-PN-2008</strain>
    </source>
</reference>
<evidence type="ECO:0000256" key="1">
    <source>
        <dbReference type="SAM" id="MobiDB-lite"/>
    </source>
</evidence>
<keyword evidence="3" id="KW-1185">Reference proteome</keyword>
<comment type="caution">
    <text evidence="2">The sequence shown here is derived from an EMBL/GenBank/DDBJ whole genome shotgun (WGS) entry which is preliminary data.</text>
</comment>
<name>A0AAN8AJZ9_ELEMC</name>
<feature type="compositionally biased region" description="Polar residues" evidence="1">
    <location>
        <begin position="82"/>
        <end position="92"/>
    </location>
</feature>
<sequence>MLAVDPINAVGAGVPQSPARSRNAAETLLRYTPPEGGEEEVVVREMEEGGDLDLSQPSLVVARLPTTHATPPPPPRAPSIRVGNQHSFVKAN</sequence>
<evidence type="ECO:0000313" key="2">
    <source>
        <dbReference type="EMBL" id="KAK5862753.1"/>
    </source>
</evidence>
<evidence type="ECO:0000313" key="3">
    <source>
        <dbReference type="Proteomes" id="UP001346869"/>
    </source>
</evidence>
<feature type="region of interest" description="Disordered" evidence="1">
    <location>
        <begin position="1"/>
        <end position="22"/>
    </location>
</feature>
<proteinExistence type="predicted"/>
<organism evidence="2 3">
    <name type="scientific">Eleginops maclovinus</name>
    <name type="common">Patagonian blennie</name>
    <name type="synonym">Eleginus maclovinus</name>
    <dbReference type="NCBI Taxonomy" id="56733"/>
    <lineage>
        <taxon>Eukaryota</taxon>
        <taxon>Metazoa</taxon>
        <taxon>Chordata</taxon>
        <taxon>Craniata</taxon>
        <taxon>Vertebrata</taxon>
        <taxon>Euteleostomi</taxon>
        <taxon>Actinopterygii</taxon>
        <taxon>Neopterygii</taxon>
        <taxon>Teleostei</taxon>
        <taxon>Neoteleostei</taxon>
        <taxon>Acanthomorphata</taxon>
        <taxon>Eupercaria</taxon>
        <taxon>Perciformes</taxon>
        <taxon>Notothenioidei</taxon>
        <taxon>Eleginopidae</taxon>
        <taxon>Eleginops</taxon>
    </lineage>
</organism>
<protein>
    <submittedName>
        <fullName evidence="2">Uncharacterized protein</fullName>
    </submittedName>
</protein>
<dbReference type="Proteomes" id="UP001346869">
    <property type="component" value="Unassembled WGS sequence"/>
</dbReference>
<gene>
    <name evidence="2" type="ORF">PBY51_018118</name>
</gene>
<reference evidence="2 3" key="2">
    <citation type="journal article" date="2023" name="Mol. Biol. Evol.">
        <title>Genomics of Secondarily Temperate Adaptation in the Only Non-Antarctic Icefish.</title>
        <authorList>
            <person name="Rivera-Colon A.G."/>
            <person name="Rayamajhi N."/>
            <person name="Minhas B.F."/>
            <person name="Madrigal G."/>
            <person name="Bilyk K.T."/>
            <person name="Yoon V."/>
            <person name="Hune M."/>
            <person name="Gregory S."/>
            <person name="Cheng C.H.C."/>
            <person name="Catchen J.M."/>
        </authorList>
    </citation>
    <scope>NUCLEOTIDE SEQUENCE [LARGE SCALE GENOMIC DNA]</scope>
    <source>
        <strain evidence="2">JMC-PN-2008</strain>
    </source>
</reference>